<dbReference type="GO" id="GO:0031218">
    <property type="term" value="F:arabinogalactan endo-1,4-beta-galactosidase activity"/>
    <property type="evidence" value="ECO:0007669"/>
    <property type="project" value="UniProtKB-EC"/>
</dbReference>
<dbReference type="PANTHER" id="PTHR34983:SF1">
    <property type="entry name" value="ARABINOGALACTAN ENDO-BETA-1,4-GALACTANASE A"/>
    <property type="match status" value="1"/>
</dbReference>
<dbReference type="Gene3D" id="3.20.20.80">
    <property type="entry name" value="Glycosidases"/>
    <property type="match status" value="1"/>
</dbReference>
<dbReference type="Proteomes" id="UP000678228">
    <property type="component" value="Unassembled WGS sequence"/>
</dbReference>
<dbReference type="GO" id="GO:0015926">
    <property type="term" value="F:glucosidase activity"/>
    <property type="evidence" value="ECO:0007669"/>
    <property type="project" value="InterPro"/>
</dbReference>
<evidence type="ECO:0000256" key="4">
    <source>
        <dbReference type="ARBA" id="ARBA00022801"/>
    </source>
</evidence>
<evidence type="ECO:0000256" key="3">
    <source>
        <dbReference type="ARBA" id="ARBA00012556"/>
    </source>
</evidence>
<dbReference type="Gene3D" id="2.60.120.260">
    <property type="entry name" value="Galactose-binding domain-like"/>
    <property type="match status" value="1"/>
</dbReference>
<dbReference type="EMBL" id="JAGKSQ010000006">
    <property type="protein sequence ID" value="MBP3952542.1"/>
    <property type="molecule type" value="Genomic_DNA"/>
</dbReference>
<dbReference type="PANTHER" id="PTHR34983">
    <property type="entry name" value="ARABINOGALACTAN ENDO-BETA-1,4-GALACTANASE A"/>
    <property type="match status" value="1"/>
</dbReference>
<evidence type="ECO:0000313" key="7">
    <source>
        <dbReference type="EMBL" id="MBP3952542.1"/>
    </source>
</evidence>
<keyword evidence="5 6" id="KW-0326">Glycosidase</keyword>
<evidence type="ECO:0000313" key="8">
    <source>
        <dbReference type="Proteomes" id="UP000678228"/>
    </source>
</evidence>
<accession>A0A941AQD8</accession>
<evidence type="ECO:0000256" key="5">
    <source>
        <dbReference type="ARBA" id="ARBA00023295"/>
    </source>
</evidence>
<dbReference type="InterPro" id="IPR011683">
    <property type="entry name" value="Glyco_hydro_53"/>
</dbReference>
<dbReference type="Pfam" id="PF07745">
    <property type="entry name" value="Glyco_hydro_53"/>
    <property type="match status" value="1"/>
</dbReference>
<keyword evidence="4 6" id="KW-0378">Hydrolase</keyword>
<sequence length="477" mass="52968">MKQLEDEGVRWVDDNGQPEDPLQILKDHGINSVRLRVFVDPPSDYYWNKDGTTWTMLGYSDKAGVLAAAQRANDMGMSIMVDFHYSDVFADPGHQIKPSAWSNYNNNQLQTAVYNHTYDVMNELRNNGITPDWVQVGNEINSGIMLPNGSTDNFNALTAFLNEGYDAVKDVSPSSKVVTHLAHGDDNSLFRWWFDNFFNNGGKTDVIGVSFYPYWEGQPYWELTDDLSYNLNDMASRYNKEVMVVEVGGDESNPKDTYWTIYDTINVVKAVPNGMGTGVFYWEPEGHSSVLPDGYLVGATREVAPNVLQYTTAIDAFSDASSDGDSSGGTGGTNLVINAGFESDADTQNPTGWTTWSNSNNDANYTEAGGYTGDYRLAHWKNSAYQLSTYQLKTGLTNGLYTMKAWVKSSGGFNTSQMYVKNFGGSEKNSAIPVTNSWTQITITDINVTNGQAEIGFWTDANAGNWINVDDVEFYKN</sequence>
<evidence type="ECO:0000256" key="2">
    <source>
        <dbReference type="ARBA" id="ARBA00010687"/>
    </source>
</evidence>
<dbReference type="SUPFAM" id="SSF51445">
    <property type="entry name" value="(Trans)glycosidases"/>
    <property type="match status" value="1"/>
</dbReference>
<comment type="similarity">
    <text evidence="2 6">Belongs to the glycosyl hydrolase 53 family.</text>
</comment>
<protein>
    <recommendedName>
        <fullName evidence="3 6">Arabinogalactan endo-beta-1,4-galactanase</fullName>
        <ecNumber evidence="3 6">3.2.1.89</ecNumber>
    </recommendedName>
</protein>
<evidence type="ECO:0000256" key="6">
    <source>
        <dbReference type="RuleBase" id="RU361192"/>
    </source>
</evidence>
<dbReference type="EC" id="3.2.1.89" evidence="3 6"/>
<dbReference type="AlphaFoldDB" id="A0A941AQD8"/>
<keyword evidence="8" id="KW-1185">Reference proteome</keyword>
<gene>
    <name evidence="7" type="ORF">J7W16_15560</name>
</gene>
<proteinExistence type="inferred from homology"/>
<dbReference type="InterPro" id="IPR017853">
    <property type="entry name" value="GH"/>
</dbReference>
<evidence type="ECO:0000256" key="1">
    <source>
        <dbReference type="ARBA" id="ARBA00001695"/>
    </source>
</evidence>
<name>A0A941AQD8_9BACI</name>
<reference evidence="7" key="1">
    <citation type="submission" date="2021-03" db="EMBL/GenBank/DDBJ databases">
        <title>Bacillus suaedae sp. nov., isolated from Suaeda aralocaspica.</title>
        <authorList>
            <person name="Lei R.F.R."/>
        </authorList>
    </citation>
    <scope>NUCLEOTIDE SEQUENCE</scope>
    <source>
        <strain evidence="7">YZJH907-2</strain>
    </source>
</reference>
<comment type="caution">
    <text evidence="7">The sequence shown here is derived from an EMBL/GenBank/DDBJ whole genome shotgun (WGS) entry which is preliminary data.</text>
</comment>
<organism evidence="7 8">
    <name type="scientific">Halalkalibacter suaedae</name>
    <dbReference type="NCBI Taxonomy" id="2822140"/>
    <lineage>
        <taxon>Bacteria</taxon>
        <taxon>Bacillati</taxon>
        <taxon>Bacillota</taxon>
        <taxon>Bacilli</taxon>
        <taxon>Bacillales</taxon>
        <taxon>Bacillaceae</taxon>
        <taxon>Halalkalibacter</taxon>
    </lineage>
</organism>
<dbReference type="GO" id="GO:0045490">
    <property type="term" value="P:pectin catabolic process"/>
    <property type="evidence" value="ECO:0007669"/>
    <property type="project" value="TreeGrafter"/>
</dbReference>
<comment type="catalytic activity">
    <reaction evidence="1 6">
        <text>The enzyme specifically hydrolyzes (1-&gt;4)-beta-D-galactosidic linkages in type I arabinogalactans.</text>
        <dbReference type="EC" id="3.2.1.89"/>
    </reaction>
</comment>